<dbReference type="InterPro" id="IPR004147">
    <property type="entry name" value="ABC1_dom"/>
</dbReference>
<dbReference type="CDD" id="cd05121">
    <property type="entry name" value="ABC1_ADCK3-like"/>
    <property type="match status" value="1"/>
</dbReference>
<feature type="domain" description="ABC1 atypical kinase-like" evidence="2">
    <location>
        <begin position="32"/>
        <end position="237"/>
    </location>
</feature>
<dbReference type="GO" id="GO:0046467">
    <property type="term" value="P:membrane lipid biosynthetic process"/>
    <property type="evidence" value="ECO:0000318"/>
    <property type="project" value="GO_Central"/>
</dbReference>
<dbReference type="STRING" id="105231.A0A1Y1IPU7"/>
<dbReference type="OMA" id="PARAMAC"/>
<dbReference type="InterPro" id="IPR011009">
    <property type="entry name" value="Kinase-like_dom_sf"/>
</dbReference>
<dbReference type="GO" id="GO:0016020">
    <property type="term" value="C:membrane"/>
    <property type="evidence" value="ECO:0007669"/>
    <property type="project" value="GOC"/>
</dbReference>
<accession>A0A1Y1IPU7</accession>
<evidence type="ECO:0000313" key="3">
    <source>
        <dbReference type="EMBL" id="GAQ92072.1"/>
    </source>
</evidence>
<dbReference type="SUPFAM" id="SSF56112">
    <property type="entry name" value="Protein kinase-like (PK-like)"/>
    <property type="match status" value="1"/>
</dbReference>
<dbReference type="InterPro" id="IPR050154">
    <property type="entry name" value="UbiB_kinase"/>
</dbReference>
<dbReference type="GO" id="GO:0004672">
    <property type="term" value="F:protein kinase activity"/>
    <property type="evidence" value="ECO:0000318"/>
    <property type="project" value="GO_Central"/>
</dbReference>
<gene>
    <name evidence="3" type="ORF">KFL_009170020</name>
</gene>
<comment type="similarity">
    <text evidence="1">Belongs to the protein kinase superfamily. ADCK protein kinase family.</text>
</comment>
<reference evidence="3 4" key="1">
    <citation type="journal article" date="2014" name="Nat. Commun.">
        <title>Klebsormidium flaccidum genome reveals primary factors for plant terrestrial adaptation.</title>
        <authorList>
            <person name="Hori K."/>
            <person name="Maruyama F."/>
            <person name="Fujisawa T."/>
            <person name="Togashi T."/>
            <person name="Yamamoto N."/>
            <person name="Seo M."/>
            <person name="Sato S."/>
            <person name="Yamada T."/>
            <person name="Mori H."/>
            <person name="Tajima N."/>
            <person name="Moriyama T."/>
            <person name="Ikeuchi M."/>
            <person name="Watanabe M."/>
            <person name="Wada H."/>
            <person name="Kobayashi K."/>
            <person name="Saito M."/>
            <person name="Masuda T."/>
            <person name="Sasaki-Sekimoto Y."/>
            <person name="Mashiguchi K."/>
            <person name="Awai K."/>
            <person name="Shimojima M."/>
            <person name="Masuda S."/>
            <person name="Iwai M."/>
            <person name="Nobusawa T."/>
            <person name="Narise T."/>
            <person name="Kondo S."/>
            <person name="Saito H."/>
            <person name="Sato R."/>
            <person name="Murakawa M."/>
            <person name="Ihara Y."/>
            <person name="Oshima-Yamada Y."/>
            <person name="Ohtaka K."/>
            <person name="Satoh M."/>
            <person name="Sonobe K."/>
            <person name="Ishii M."/>
            <person name="Ohtani R."/>
            <person name="Kanamori-Sato M."/>
            <person name="Honoki R."/>
            <person name="Miyazaki D."/>
            <person name="Mochizuki H."/>
            <person name="Umetsu J."/>
            <person name="Higashi K."/>
            <person name="Shibata D."/>
            <person name="Kamiya Y."/>
            <person name="Sato N."/>
            <person name="Nakamura Y."/>
            <person name="Tabata S."/>
            <person name="Ida S."/>
            <person name="Kurokawa K."/>
            <person name="Ohta H."/>
        </authorList>
    </citation>
    <scope>NUCLEOTIDE SEQUENCE [LARGE SCALE GENOMIC DNA]</scope>
    <source>
        <strain evidence="3 4">NIES-2285</strain>
    </source>
</reference>
<dbReference type="OrthoDB" id="427480at2759"/>
<evidence type="ECO:0000313" key="4">
    <source>
        <dbReference type="Proteomes" id="UP000054558"/>
    </source>
</evidence>
<dbReference type="PANTHER" id="PTHR10566:SF115">
    <property type="entry name" value="PROTEIN ACTIVITY OF BC1 COMPLEX KINASE 8, CHLOROPLASTIC"/>
    <property type="match status" value="1"/>
</dbReference>
<name>A0A1Y1IPU7_KLENI</name>
<evidence type="ECO:0000259" key="2">
    <source>
        <dbReference type="Pfam" id="PF03109"/>
    </source>
</evidence>
<dbReference type="GO" id="GO:1901031">
    <property type="term" value="P:regulation of response to reactive oxygen species"/>
    <property type="evidence" value="ECO:0000318"/>
    <property type="project" value="GO_Central"/>
</dbReference>
<organism evidence="3 4">
    <name type="scientific">Klebsormidium nitens</name>
    <name type="common">Green alga</name>
    <name type="synonym">Ulothrix nitens</name>
    <dbReference type="NCBI Taxonomy" id="105231"/>
    <lineage>
        <taxon>Eukaryota</taxon>
        <taxon>Viridiplantae</taxon>
        <taxon>Streptophyta</taxon>
        <taxon>Klebsormidiophyceae</taxon>
        <taxon>Klebsormidiales</taxon>
        <taxon>Klebsormidiaceae</taxon>
        <taxon>Klebsormidium</taxon>
    </lineage>
</organism>
<keyword evidence="4" id="KW-1185">Reference proteome</keyword>
<protein>
    <recommendedName>
        <fullName evidence="2">ABC1 atypical kinase-like domain-containing protein</fullName>
    </recommendedName>
</protein>
<sequence length="395" mass="44272">MDPEICDELSLLQDHLDPFPMDENLIERFDLSSPIACASVAQVAIGRLRRRKVAVKIQRPDVKALFAADLSNIHTIASIACALNLPGSSNMLEVINETTPIVLGEVDFVGEARRTTAFRRSLSDVPGVVVPRIHIASRRFIVMDYLPGTKITDVARLRAQGIDLQELSYRLMSCFLIQVLRNGHFHADPHAGNVAVDRRGNLIFYDLGASIDLDGAQDHLTDAMSAVVAKDSNALVRALNDLQVLKSVGSKTLVRKALERFFVYVEKEDLSTFHASMANEQLFSRNNDRVFRFTASFVYLVRSLTMLEGICKLLDPEFDFETAFNRVRPLLQLAPFMQPMEMVRSAISMPQTVKSLSNNLNEQEEILDVALFRLREVDDARGLPWLVQTSLENAE</sequence>
<proteinExistence type="inferred from homology"/>
<dbReference type="EMBL" id="DF237866">
    <property type="protein sequence ID" value="GAQ92072.1"/>
    <property type="molecule type" value="Genomic_DNA"/>
</dbReference>
<dbReference type="PANTHER" id="PTHR10566">
    <property type="entry name" value="CHAPERONE-ACTIVITY OF BC1 COMPLEX CABC1 -RELATED"/>
    <property type="match status" value="1"/>
</dbReference>
<dbReference type="Pfam" id="PF03109">
    <property type="entry name" value="ABC1"/>
    <property type="match status" value="1"/>
</dbReference>
<dbReference type="AlphaFoldDB" id="A0A1Y1IPU7"/>
<evidence type="ECO:0000256" key="1">
    <source>
        <dbReference type="ARBA" id="ARBA00009670"/>
    </source>
</evidence>
<dbReference type="Proteomes" id="UP000054558">
    <property type="component" value="Unassembled WGS sequence"/>
</dbReference>